<dbReference type="PROSITE" id="PS00589">
    <property type="entry name" value="PTS_HPR_SER"/>
    <property type="match status" value="1"/>
</dbReference>
<evidence type="ECO:0000313" key="14">
    <source>
        <dbReference type="Proteomes" id="UP000232060"/>
    </source>
</evidence>
<evidence type="ECO:0000256" key="3">
    <source>
        <dbReference type="ARBA" id="ARBA00015565"/>
    </source>
</evidence>
<dbReference type="PROSITE" id="PS00369">
    <property type="entry name" value="PTS_HPR_HIS"/>
    <property type="match status" value="1"/>
</dbReference>
<evidence type="ECO:0000256" key="7">
    <source>
        <dbReference type="ARBA" id="ARBA00022597"/>
    </source>
</evidence>
<dbReference type="CDD" id="cd00211">
    <property type="entry name" value="PTS_IIA_fru"/>
    <property type="match status" value="1"/>
</dbReference>
<dbReference type="PANTHER" id="PTHR30181">
    <property type="entry name" value="MANNITOL PERMEASE IIC COMPONENT"/>
    <property type="match status" value="1"/>
</dbReference>
<dbReference type="NCBIfam" id="NF008319">
    <property type="entry name" value="PRK11109.1"/>
    <property type="match status" value="1"/>
</dbReference>
<reference evidence="13 14" key="1">
    <citation type="submission" date="2017-11" db="EMBL/GenBank/DDBJ databases">
        <title>Draft genome sequence of environmental isolate Aeromonas lusitania sp. nov. MDC 2473.</title>
        <authorList>
            <person name="Colston S.M."/>
            <person name="Navarro A."/>
            <person name="Martinez-Murcia A.J."/>
            <person name="Graf J."/>
        </authorList>
    </citation>
    <scope>NUCLEOTIDE SEQUENCE [LARGE SCALE GENOMIC DNA]</scope>
    <source>
        <strain evidence="13 14">MDC 2473</strain>
    </source>
</reference>
<evidence type="ECO:0000256" key="9">
    <source>
        <dbReference type="ARBA" id="ARBA00022683"/>
    </source>
</evidence>
<dbReference type="GO" id="GO:0005886">
    <property type="term" value="C:plasma membrane"/>
    <property type="evidence" value="ECO:0007669"/>
    <property type="project" value="TreeGrafter"/>
</dbReference>
<dbReference type="Gene3D" id="3.40.930.10">
    <property type="entry name" value="Mannitol-specific EII, Chain A"/>
    <property type="match status" value="1"/>
</dbReference>
<dbReference type="GO" id="GO:0016301">
    <property type="term" value="F:kinase activity"/>
    <property type="evidence" value="ECO:0007669"/>
    <property type="project" value="UniProtKB-KW"/>
</dbReference>
<keyword evidence="7" id="KW-0762">Sugar transport</keyword>
<dbReference type="AlphaFoldDB" id="A0A2M8H7W7"/>
<comment type="caution">
    <text evidence="13">The sequence shown here is derived from an EMBL/GenBank/DDBJ whole genome shotgun (WGS) entry which is preliminary data.</text>
</comment>
<evidence type="ECO:0000256" key="8">
    <source>
        <dbReference type="ARBA" id="ARBA00022679"/>
    </source>
</evidence>
<dbReference type="CDD" id="cd00367">
    <property type="entry name" value="PTS-HPr_like"/>
    <property type="match status" value="1"/>
</dbReference>
<dbReference type="EMBL" id="PGCP01000021">
    <property type="protein sequence ID" value="PJC92601.1"/>
    <property type="molecule type" value="Genomic_DNA"/>
</dbReference>
<organism evidence="13 14">
    <name type="scientific">Aeromonas lusitana</name>
    <dbReference type="NCBI Taxonomy" id="931529"/>
    <lineage>
        <taxon>Bacteria</taxon>
        <taxon>Pseudomonadati</taxon>
        <taxon>Pseudomonadota</taxon>
        <taxon>Gammaproteobacteria</taxon>
        <taxon>Aeromonadales</taxon>
        <taxon>Aeromonadaceae</taxon>
        <taxon>Aeromonas</taxon>
    </lineage>
</organism>
<dbReference type="InterPro" id="IPR000032">
    <property type="entry name" value="HPr-like"/>
</dbReference>
<proteinExistence type="predicted"/>
<dbReference type="InterPro" id="IPR035895">
    <property type="entry name" value="HPr-like_sf"/>
</dbReference>
<dbReference type="InterPro" id="IPR050893">
    <property type="entry name" value="Sugar_PTS"/>
</dbReference>
<comment type="subcellular location">
    <subcellularLocation>
        <location evidence="2">Cytoplasm</location>
    </subcellularLocation>
</comment>
<keyword evidence="6" id="KW-0597">Phosphoprotein</keyword>
<dbReference type="PROSITE" id="PS00372">
    <property type="entry name" value="PTS_EIIA_TYPE_2_HIS"/>
    <property type="match status" value="1"/>
</dbReference>
<feature type="domain" description="PTS EIIA type-2" evidence="11">
    <location>
        <begin position="2"/>
        <end position="142"/>
    </location>
</feature>
<name>A0A2M8H7W7_9GAMM</name>
<dbReference type="GO" id="GO:0090563">
    <property type="term" value="F:protein-phosphocysteine-sugar phosphotransferase activity"/>
    <property type="evidence" value="ECO:0007669"/>
    <property type="project" value="TreeGrafter"/>
</dbReference>
<keyword evidence="10" id="KW-0418">Kinase</keyword>
<keyword evidence="5" id="KW-0963">Cytoplasm</keyword>
<dbReference type="GO" id="GO:0005737">
    <property type="term" value="C:cytoplasm"/>
    <property type="evidence" value="ECO:0007669"/>
    <property type="project" value="UniProtKB-SubCell"/>
</dbReference>
<evidence type="ECO:0000256" key="10">
    <source>
        <dbReference type="ARBA" id="ARBA00022777"/>
    </source>
</evidence>
<dbReference type="PROSITE" id="PS51350">
    <property type="entry name" value="PTS_HPR_DOM"/>
    <property type="match status" value="1"/>
</dbReference>
<keyword evidence="14" id="KW-1185">Reference proteome</keyword>
<evidence type="ECO:0000259" key="12">
    <source>
        <dbReference type="PROSITE" id="PS51350"/>
    </source>
</evidence>
<protein>
    <recommendedName>
        <fullName evidence="3">Multiphosphoryl transfer protein</fullName>
    </recommendedName>
</protein>
<dbReference type="Pfam" id="PF00359">
    <property type="entry name" value="PTS_EIIA_2"/>
    <property type="match status" value="1"/>
</dbReference>
<comment type="function">
    <text evidence="1">The phosphoenolpyruvate-dependent sugar phosphotransferase system (sugar PTS), a major carbohydrate active transport system, catalyzes the phosphorylation of incoming sugar substrates concomitantly with their translocation across the cell membrane. The enzyme II FruAB PTS system is involved in fructose transport.</text>
</comment>
<dbReference type="GO" id="GO:0009401">
    <property type="term" value="P:phosphoenolpyruvate-dependent sugar phosphotransferase system"/>
    <property type="evidence" value="ECO:0007669"/>
    <property type="project" value="UniProtKB-KW"/>
</dbReference>
<accession>A0A2M8H7W7</accession>
<dbReference type="InterPro" id="IPR001020">
    <property type="entry name" value="PTS_HPr_His_P_site"/>
</dbReference>
<evidence type="ECO:0000256" key="5">
    <source>
        <dbReference type="ARBA" id="ARBA00022490"/>
    </source>
</evidence>
<keyword evidence="9" id="KW-0598">Phosphotransferase system</keyword>
<evidence type="ECO:0000313" key="13">
    <source>
        <dbReference type="EMBL" id="PJC92601.1"/>
    </source>
</evidence>
<dbReference type="InterPro" id="IPR002114">
    <property type="entry name" value="PTS_HPr_Ser_P_site"/>
</dbReference>
<dbReference type="SUPFAM" id="SSF55804">
    <property type="entry name" value="Phoshotransferase/anion transport protein"/>
    <property type="match status" value="2"/>
</dbReference>
<dbReference type="Pfam" id="PF00381">
    <property type="entry name" value="PTS-HPr"/>
    <property type="match status" value="1"/>
</dbReference>
<feature type="domain" description="HPr" evidence="12">
    <location>
        <begin position="279"/>
        <end position="369"/>
    </location>
</feature>
<dbReference type="NCBIfam" id="TIGR01003">
    <property type="entry name" value="PTS_HPr_family"/>
    <property type="match status" value="1"/>
</dbReference>
<sequence length="372" mass="38121">MLKLARQQILLGQSVGTKAEAIALLAGKLTEAGLVEAGYVDGMLAREAQHATYLGSGIAIPHGTTDTRHLVKSTGVMVAQFPQGIEWDDGQIAYVAIGIAAKSDEHLGILRQLTHVLGDEQAAQTLRTATDEETIIKILTGANEAKEVQFLTLADFPANDRDQLLLGAAARAKSAGWGDAAMVSALLASDPAYLGEGVWLARANVQHTVSAQTGWVLATPSSALSAGDLPVSALLLLCAADVGHLPQLENLAKLASANQLASLAGSEGLAMLQAGPASGLSDTFTIINPHGLHARPGAMLVKVAKEFESDIRVANLDGSGEAVSAKSLMKVIGLGVKCGHRLAFRAEGADAEAALKGIGAAIAAGLGEGALS</sequence>
<keyword evidence="8" id="KW-0808">Transferase</keyword>
<dbReference type="OrthoDB" id="1640042at2"/>
<gene>
    <name evidence="13" type="ORF">CUC44_13790</name>
</gene>
<evidence type="ECO:0000256" key="4">
    <source>
        <dbReference type="ARBA" id="ARBA00022448"/>
    </source>
</evidence>
<dbReference type="PROSITE" id="PS51094">
    <property type="entry name" value="PTS_EIIA_TYPE_2"/>
    <property type="match status" value="1"/>
</dbReference>
<dbReference type="Gene3D" id="3.30.1340.10">
    <property type="entry name" value="HPr-like"/>
    <property type="match status" value="1"/>
</dbReference>
<evidence type="ECO:0000256" key="1">
    <source>
        <dbReference type="ARBA" id="ARBA00003136"/>
    </source>
</evidence>
<dbReference type="RefSeq" id="WP_100860493.1">
    <property type="nucleotide sequence ID" value="NZ_PGCP01000021.1"/>
</dbReference>
<dbReference type="InterPro" id="IPR002178">
    <property type="entry name" value="PTS_EIIA_type-2_dom"/>
</dbReference>
<evidence type="ECO:0000259" key="11">
    <source>
        <dbReference type="PROSITE" id="PS51094"/>
    </source>
</evidence>
<keyword evidence="4" id="KW-0813">Transport</keyword>
<evidence type="ECO:0000256" key="6">
    <source>
        <dbReference type="ARBA" id="ARBA00022553"/>
    </source>
</evidence>
<dbReference type="SUPFAM" id="SSF55594">
    <property type="entry name" value="HPr-like"/>
    <property type="match status" value="1"/>
</dbReference>
<dbReference type="InterPro" id="IPR016152">
    <property type="entry name" value="PTrfase/Anion_transptr"/>
</dbReference>
<dbReference type="PRINTS" id="PR00107">
    <property type="entry name" value="PHOSPHOCPHPR"/>
</dbReference>
<evidence type="ECO:0000256" key="2">
    <source>
        <dbReference type="ARBA" id="ARBA00004496"/>
    </source>
</evidence>
<dbReference type="Proteomes" id="UP000232060">
    <property type="component" value="Unassembled WGS sequence"/>
</dbReference>
<dbReference type="PANTHER" id="PTHR30181:SF3">
    <property type="entry name" value="MULTIPHOSPHORYL TRANSFER PROTEIN"/>
    <property type="match status" value="1"/>
</dbReference>